<dbReference type="AlphaFoldDB" id="A0A974PB27"/>
<dbReference type="Proteomes" id="UP000595841">
    <property type="component" value="Chromosome"/>
</dbReference>
<dbReference type="RefSeq" id="WP_202676684.1">
    <property type="nucleotide sequence ID" value="NZ_CP068595.1"/>
</dbReference>
<proteinExistence type="predicted"/>
<sequence length="118" mass="12589">MGTSVANYKVELNGSKLSAELAAAVEGVTLEDEINLPALFSIQMNMVNSGSGMWRGTDLKSIKPGDKVKLSLGLDKLQPMISGEITALDLNFGSIPCWTSAGTTCCTGFAWEREAKLF</sequence>
<accession>A0A974PB27</accession>
<evidence type="ECO:0000313" key="2">
    <source>
        <dbReference type="Proteomes" id="UP000595841"/>
    </source>
</evidence>
<reference evidence="1 2" key="1">
    <citation type="submission" date="2021-01" db="EMBL/GenBank/DDBJ databases">
        <title>Whole genome sequence of Paenibacillus sonchi LMG 24727 for comparative genomics.</title>
        <authorList>
            <person name="Lee G."/>
            <person name="Kim M.-J."/>
            <person name="Lim K."/>
            <person name="Shin J.-H."/>
        </authorList>
    </citation>
    <scope>NUCLEOTIDE SEQUENCE [LARGE SCALE GENOMIC DNA]</scope>
    <source>
        <strain evidence="1 2">LMG 24727</strain>
    </source>
</reference>
<dbReference type="EMBL" id="CP068595">
    <property type="protein sequence ID" value="QQZ60511.1"/>
    <property type="molecule type" value="Genomic_DNA"/>
</dbReference>
<keyword evidence="2" id="KW-1185">Reference proteome</keyword>
<gene>
    <name evidence="1" type="ORF">JI735_29130</name>
</gene>
<protein>
    <submittedName>
        <fullName evidence="1">Uncharacterized protein</fullName>
    </submittedName>
</protein>
<evidence type="ECO:0000313" key="1">
    <source>
        <dbReference type="EMBL" id="QQZ60511.1"/>
    </source>
</evidence>
<name>A0A974PB27_9BACL</name>
<organism evidence="1 2">
    <name type="scientific">Paenibacillus sonchi</name>
    <dbReference type="NCBI Taxonomy" id="373687"/>
    <lineage>
        <taxon>Bacteria</taxon>
        <taxon>Bacillati</taxon>
        <taxon>Bacillota</taxon>
        <taxon>Bacilli</taxon>
        <taxon>Bacillales</taxon>
        <taxon>Paenibacillaceae</taxon>
        <taxon>Paenibacillus</taxon>
        <taxon>Paenibacillus sonchi group</taxon>
    </lineage>
</organism>
<dbReference type="KEGG" id="pson:JI735_29130"/>